<feature type="disulfide bond" evidence="5">
    <location>
        <begin position="1568"/>
        <end position="1577"/>
    </location>
</feature>
<dbReference type="Proteomes" id="UP000515126">
    <property type="component" value="Chromosome 6"/>
</dbReference>
<evidence type="ECO:0000259" key="7">
    <source>
        <dbReference type="PROSITE" id="PS50026"/>
    </source>
</evidence>
<dbReference type="Gene3D" id="2.10.25.10">
    <property type="entry name" value="Laminin"/>
    <property type="match status" value="11"/>
</dbReference>
<feature type="domain" description="EGF-like" evidence="7">
    <location>
        <begin position="1219"/>
        <end position="1254"/>
    </location>
</feature>
<dbReference type="GO" id="GO:0005509">
    <property type="term" value="F:calcium ion binding"/>
    <property type="evidence" value="ECO:0007669"/>
    <property type="project" value="InterPro"/>
</dbReference>
<evidence type="ECO:0000256" key="4">
    <source>
        <dbReference type="ARBA" id="ARBA00023157"/>
    </source>
</evidence>
<feature type="disulfide bond" evidence="5">
    <location>
        <begin position="1664"/>
        <end position="1673"/>
    </location>
</feature>
<dbReference type="FunFam" id="2.10.25.10:FF:000499">
    <property type="entry name" value="Predicted protein"/>
    <property type="match status" value="1"/>
</dbReference>
<feature type="disulfide bond" evidence="5">
    <location>
        <begin position="1728"/>
        <end position="1737"/>
    </location>
</feature>
<feature type="domain" description="EGF-like" evidence="7">
    <location>
        <begin position="1256"/>
        <end position="1295"/>
    </location>
</feature>
<feature type="disulfide bond" evidence="5">
    <location>
        <begin position="1207"/>
        <end position="1216"/>
    </location>
</feature>
<dbReference type="FunFam" id="2.10.25.10:FF:000488">
    <property type="entry name" value="von Willebrand factor D and EGF domains"/>
    <property type="match status" value="1"/>
</dbReference>
<name>A0A6P7RBY8_MUSCR</name>
<dbReference type="SMART" id="SM00181">
    <property type="entry name" value="EGF"/>
    <property type="match status" value="14"/>
</dbReference>
<keyword evidence="3" id="KW-0175">Coiled coil</keyword>
<dbReference type="PROSITE" id="PS01187">
    <property type="entry name" value="EGF_CA"/>
    <property type="match status" value="1"/>
</dbReference>
<sequence length="2045" mass="224574">MRGGAWARLVTALMLLVQGKGQQAQECSPGGHRFLQSPYRSVHFDSVYLQYSAVQDLICDHSLSPGWYRFLILDRPAEMPTKCVEMNHCGTQAPIWLSLSDSEALPLPGEMKKLTACATWQFLFSTEKDCCLFQIPVSVRNCGDFFVYLLQPTQGCMGYCAEVISDVKLHTCGPGETENEGGCVGQLSMAKPPVPPAPPGRPKISVELLGSLVFCRCTFDVSPTNTSVGFLIAWFRLSSQEIKEELRQESTLQAFSLLELDGINLRLGDTIFCSAAIFYLEKPDVQSITVESQDFFAGIKLKPELDTISEDGKEYQLKIESTIPIVCSEFSELDQGCKISLKLKTIEQGKEHLGLNLALSSCHVDLHQNSCANGICSQAVLYYTAVIDFSRDGDRVTDVIVEPIVNDVFLWDRYTPDSIQIKVKDVPSAYCYSFTDPHIITFDGRVYDNFKTGTFVLYKSMSRDFEIHVRQWNCGSLHYSVSCNCGFVAKEEGDIVTFDMCSGQLHESPSYLFVKNQESSSRNIRITESYLGRKITIWFSSGAFIRADLSEWGMSITLRVPSLDYRSTLGLCGTFDENPENDFHDKNGIKIGHDDNYIAFINEWRLQPGRSMFDKVPASPRFPAKPSYCSCWLGTAMHHLLSHHLDSRSHLEMASGCKGIKHLQFSSLIPDLDITSEYINSEALAGKISPHVPREENNLNFLLQENAHPNLSKLDLNLPHPGNKTLNPHTYLSDERHTQDREMRKSLQNRWKRQNLKDFHPVFIFQSLGQGNLEEFSYFFPEDHTEDSQPEFVPSWPTASGLTEFSVLATCQQTLANSSIGRLCLPFLGRTLNHVVDMCVKDVLLKDDVNWAEGGVALLENECERRVLEDGKHNVEENRKTVEGILEVLKCPNLCSGHGQCMDWGCVCSPGYSSYDCSHSYDIAPEITEVENAGFCDIQKKNCVTVRVFGQGFKESLSIKCEVTQLEYNGRKWVLGASVYTQAVFQSSRVVDCQLFPNGQHSDTKDLTAEKPLAKLQLKVSNDGYTFSNSKIMIIYDGACQVCGPYENDSCTIKNNICIIDDFCYTDGDKNPTSSCLICRPQTSNSTWSVLDDNQPPMIQTLQDKLETFYGEDFEYHFMAWDPEGSEIRFTLDSGPDGAAVSSEGLLTWKTESQTPQTFTLRLKDDCEAESTVTVEVTVKSCGCLNGGSCVPDRKFPPGSGAYLCDCLPGFYGDLCESEARECHSNPCGLGKCIRGSHSYSCDCPPELTGKNCEKDVDECESWPCFPGVECINVFGSYHCGPCPEGFQGDGTTCNDLSFQPPSMETLLTNPSFTQSPATTFNELSNSIGSSHLSVKSVTTQMDNGKKGVSHQTPAYEYADHVLSPDLTVDELEVPAHNGSFASINPNNSFDQIDPVQSTFPTETGGHNTQISKPFQNFSGQEFTSLTTKAEITTLPEKNGSTKISNCIESSCFQGVSCVSTTGGQFKCGRCPFGYYGDGITCRGTMRISCGRNKECVAPNTCKCKPGYTGSNCQTAICHPVCKKHGKCIKPNICACPPGHGGATCNEEHCSPPCEHGGTCLSGNLCTCPYGFVGPRCETLVCNRHCENGGECVAPDICQCKSGWYGPTCSTALCDPICLNGGSCYKPNTCLCPGGFFGTQCQNAVCHPPCKNGGLCMRNNVCSCPGGYTGKRCQTSICEPMCMNGGKCVGPNICSCASGWSGKQCNTPICLQKCRNGGECIAPSMCHCPSTWEGVQCQKPICTQKCLYGGRCAFPGVCSCRTGYSGAKCERKIQEGTQLYCTALTTLHSLHRTHHTCCTAPTALTAPHSLRRIHCAVLNALTTLYSLHSPHCTHCAALPVLPPLTELHSLHCICHTHCTSLTVLLSLHCTRCTHWSALTALTALTALHSPHSLPLLCCAHCNCAHYITLTVLTVLTMLTAPHSLHSLSSLVCTHCTQCAHCTHCVALTALQSPHSLSCTHYTVLTALTALSTFTTLTALTAPYSRCSLHSLHCTHSATFTVRAVLHSLHCPHYTALTVLTALTTLHSPHLLRCAHCATLHCTALH</sequence>
<evidence type="ECO:0000313" key="9">
    <source>
        <dbReference type="Proteomes" id="UP000515126"/>
    </source>
</evidence>
<dbReference type="InterPro" id="IPR001846">
    <property type="entry name" value="VWF_type-D"/>
</dbReference>
<dbReference type="KEGG" id="mcal:110296489"/>
<dbReference type="PROSITE" id="PS00022">
    <property type="entry name" value="EGF_1"/>
    <property type="match status" value="7"/>
</dbReference>
<dbReference type="Gene3D" id="2.60.120.260">
    <property type="entry name" value="Galactose-binding domain-like"/>
    <property type="match status" value="1"/>
</dbReference>
<dbReference type="Pfam" id="PF00008">
    <property type="entry name" value="EGF"/>
    <property type="match status" value="1"/>
</dbReference>
<feature type="disulfide bond" evidence="5">
    <location>
        <begin position="1582"/>
        <end position="1592"/>
    </location>
</feature>
<feature type="disulfide bond" evidence="5">
    <location>
        <begin position="1504"/>
        <end position="1513"/>
    </location>
</feature>
<dbReference type="PROSITE" id="PS50026">
    <property type="entry name" value="EGF_3"/>
    <property type="match status" value="9"/>
</dbReference>
<gene>
    <name evidence="10" type="primary">Vwde</name>
</gene>
<feature type="disulfide bond" evidence="5">
    <location>
        <begin position="1223"/>
        <end position="1233"/>
    </location>
</feature>
<feature type="domain" description="EGF-like" evidence="7">
    <location>
        <begin position="1739"/>
        <end position="1770"/>
    </location>
</feature>
<feature type="disulfide bond" evidence="5">
    <location>
        <begin position="1710"/>
        <end position="1720"/>
    </location>
</feature>
<feature type="disulfide bond" evidence="5">
    <location>
        <begin position="1646"/>
        <end position="1656"/>
    </location>
</feature>
<dbReference type="PROSITE" id="PS51233">
    <property type="entry name" value="VWFD"/>
    <property type="match status" value="1"/>
</dbReference>
<dbReference type="PROSITE" id="PS01186">
    <property type="entry name" value="EGF_2"/>
    <property type="match status" value="6"/>
</dbReference>
<dbReference type="GO" id="GO:0009986">
    <property type="term" value="C:cell surface"/>
    <property type="evidence" value="ECO:0007669"/>
    <property type="project" value="TreeGrafter"/>
</dbReference>
<evidence type="ECO:0000259" key="8">
    <source>
        <dbReference type="PROSITE" id="PS51233"/>
    </source>
</evidence>
<comment type="caution">
    <text evidence="5">Lacks conserved residue(s) required for the propagation of feature annotation.</text>
</comment>
<dbReference type="Pfam" id="PF25776">
    <property type="entry name" value="Ig_VWDE"/>
    <property type="match status" value="1"/>
</dbReference>
<evidence type="ECO:0000256" key="3">
    <source>
        <dbReference type="ARBA" id="ARBA00023054"/>
    </source>
</evidence>
<keyword evidence="2 6" id="KW-0732">Signal</keyword>
<proteinExistence type="predicted"/>
<dbReference type="SMART" id="SM00216">
    <property type="entry name" value="VWD"/>
    <property type="match status" value="1"/>
</dbReference>
<feature type="domain" description="EGF-like" evidence="7">
    <location>
        <begin position="1642"/>
        <end position="1674"/>
    </location>
</feature>
<keyword evidence="9" id="KW-1185">Reference proteome</keyword>
<accession>A0A6P7RBY8</accession>
<dbReference type="Pfam" id="PF26129">
    <property type="entry name" value="Vwde"/>
    <property type="match status" value="1"/>
</dbReference>
<dbReference type="InterPro" id="IPR009030">
    <property type="entry name" value="Growth_fac_rcpt_cys_sf"/>
</dbReference>
<dbReference type="InterPro" id="IPR050969">
    <property type="entry name" value="Dev_Signal_Modulators"/>
</dbReference>
<dbReference type="InterPro" id="IPR001881">
    <property type="entry name" value="EGF-like_Ca-bd_dom"/>
</dbReference>
<dbReference type="InterPro" id="IPR058727">
    <property type="entry name" value="Helical_Vwde"/>
</dbReference>
<dbReference type="Pfam" id="PF25024">
    <property type="entry name" value="EGF_TEN"/>
    <property type="match status" value="1"/>
</dbReference>
<feature type="chain" id="PRO_5028162058" evidence="6">
    <location>
        <begin position="22"/>
        <end position="2045"/>
    </location>
</feature>
<evidence type="ECO:0000256" key="1">
    <source>
        <dbReference type="ARBA" id="ARBA00022536"/>
    </source>
</evidence>
<dbReference type="CTD" id="221806"/>
<evidence type="ECO:0000256" key="6">
    <source>
        <dbReference type="SAM" id="SignalP"/>
    </source>
</evidence>
<dbReference type="InterPro" id="IPR018097">
    <property type="entry name" value="EGF_Ca-bd_CS"/>
</dbReference>
<evidence type="ECO:0000256" key="5">
    <source>
        <dbReference type="PROSITE-ProRule" id="PRU00076"/>
    </source>
</evidence>
<dbReference type="PANTHER" id="PTHR14949:SF53">
    <property type="entry name" value="VON WILLEBRAND FACTOR D AND EGF DOMAIN-CONTAINING PROTEIN"/>
    <property type="match status" value="1"/>
</dbReference>
<keyword evidence="4 5" id="KW-1015">Disulfide bond</keyword>
<dbReference type="SUPFAM" id="SSF57184">
    <property type="entry name" value="Growth factor receptor domain"/>
    <property type="match status" value="1"/>
</dbReference>
<feature type="domain" description="EGF-like" evidence="7">
    <location>
        <begin position="1546"/>
        <end position="1578"/>
    </location>
</feature>
<dbReference type="GeneID" id="110296489"/>
<protein>
    <submittedName>
        <fullName evidence="10">von Willebrand factor D and EGF domain-containing protein</fullName>
    </submittedName>
</protein>
<evidence type="ECO:0000313" key="10">
    <source>
        <dbReference type="RefSeq" id="XP_029334475.1"/>
    </source>
</evidence>
<dbReference type="RefSeq" id="XP_029334475.1">
    <property type="nucleotide sequence ID" value="XM_029478615.1"/>
</dbReference>
<dbReference type="InterPro" id="IPR057885">
    <property type="entry name" value="Ig_VWDE"/>
</dbReference>
<feature type="disulfide bond" evidence="5">
    <location>
        <begin position="1244"/>
        <end position="1253"/>
    </location>
</feature>
<feature type="domain" description="EGF-like" evidence="7">
    <location>
        <begin position="1706"/>
        <end position="1738"/>
    </location>
</feature>
<dbReference type="CDD" id="cd00054">
    <property type="entry name" value="EGF_CA"/>
    <property type="match status" value="2"/>
</dbReference>
<dbReference type="PANTHER" id="PTHR14949">
    <property type="entry name" value="EGF-LIKE-DOMAIN, MULTIPLE 7, 8"/>
    <property type="match status" value="1"/>
</dbReference>
<dbReference type="InterPro" id="IPR000742">
    <property type="entry name" value="EGF"/>
</dbReference>
<dbReference type="Pfam" id="PF00094">
    <property type="entry name" value="VWD"/>
    <property type="match status" value="1"/>
</dbReference>
<dbReference type="FunFam" id="2.10.25.10:FF:000595">
    <property type="entry name" value="von Willebrand factor D and EGF domain-containing protein"/>
    <property type="match status" value="1"/>
</dbReference>
<dbReference type="SMART" id="SM00179">
    <property type="entry name" value="EGF_CA"/>
    <property type="match status" value="5"/>
</dbReference>
<feature type="domain" description="VWFD" evidence="8">
    <location>
        <begin position="429"/>
        <end position="612"/>
    </location>
</feature>
<dbReference type="GO" id="GO:0005102">
    <property type="term" value="F:signaling receptor binding"/>
    <property type="evidence" value="ECO:0007669"/>
    <property type="project" value="TreeGrafter"/>
</dbReference>
<feature type="domain" description="EGF-like" evidence="7">
    <location>
        <begin position="1478"/>
        <end position="1514"/>
    </location>
</feature>
<dbReference type="FunFam" id="2.10.25.10:FF:000865">
    <property type="entry name" value="von Willebrand factor D and EGF domains"/>
    <property type="match status" value="1"/>
</dbReference>
<dbReference type="GO" id="GO:0005576">
    <property type="term" value="C:extracellular region"/>
    <property type="evidence" value="ECO:0007669"/>
    <property type="project" value="TreeGrafter"/>
</dbReference>
<organism evidence="9 10">
    <name type="scientific">Mus caroli</name>
    <name type="common">Ryukyu mouse</name>
    <name type="synonym">Ricefield mouse</name>
    <dbReference type="NCBI Taxonomy" id="10089"/>
    <lineage>
        <taxon>Eukaryota</taxon>
        <taxon>Metazoa</taxon>
        <taxon>Chordata</taxon>
        <taxon>Craniata</taxon>
        <taxon>Vertebrata</taxon>
        <taxon>Euteleostomi</taxon>
        <taxon>Mammalia</taxon>
        <taxon>Eutheria</taxon>
        <taxon>Euarchontoglires</taxon>
        <taxon>Glires</taxon>
        <taxon>Rodentia</taxon>
        <taxon>Myomorpha</taxon>
        <taxon>Muroidea</taxon>
        <taxon>Muridae</taxon>
        <taxon>Murinae</taxon>
        <taxon>Mus</taxon>
        <taxon>Mus</taxon>
    </lineage>
</organism>
<feature type="disulfide bond" evidence="5">
    <location>
        <begin position="1600"/>
        <end position="1609"/>
    </location>
</feature>
<reference evidence="10" key="1">
    <citation type="submission" date="2025-08" db="UniProtKB">
        <authorList>
            <consortium name="RefSeq"/>
        </authorList>
    </citation>
    <scope>IDENTIFICATION</scope>
</reference>
<feature type="disulfide bond" evidence="5">
    <location>
        <begin position="1550"/>
        <end position="1560"/>
    </location>
</feature>
<feature type="disulfide bond" evidence="5">
    <location>
        <begin position="1742"/>
        <end position="1752"/>
    </location>
</feature>
<feature type="domain" description="EGF-like" evidence="7">
    <location>
        <begin position="1579"/>
        <end position="1610"/>
    </location>
</feature>
<feature type="domain" description="EGF-like" evidence="7">
    <location>
        <begin position="1178"/>
        <end position="1217"/>
    </location>
</feature>
<feature type="disulfide bond" evidence="5">
    <location>
        <begin position="1760"/>
        <end position="1769"/>
    </location>
</feature>
<evidence type="ECO:0000256" key="2">
    <source>
        <dbReference type="ARBA" id="ARBA00022729"/>
    </source>
</evidence>
<feature type="signal peptide" evidence="6">
    <location>
        <begin position="1"/>
        <end position="21"/>
    </location>
</feature>
<dbReference type="FunFam" id="2.10.25.10:FF:000490">
    <property type="entry name" value="von Willebrand factor D and EGF domain-containing protein"/>
    <property type="match status" value="1"/>
</dbReference>
<keyword evidence="1 5" id="KW-0245">EGF-like domain</keyword>